<dbReference type="AlphaFoldDB" id="N4WHG5"/>
<dbReference type="InterPro" id="IPR053008">
    <property type="entry name" value="Phomopsin_biosynth_assoc"/>
</dbReference>
<dbReference type="Proteomes" id="UP000012338">
    <property type="component" value="Unassembled WGS sequence"/>
</dbReference>
<organism evidence="1 2">
    <name type="scientific">Cochliobolus heterostrophus (strain C4 / ATCC 48331 / race T)</name>
    <name type="common">Southern corn leaf blight fungus</name>
    <name type="synonym">Bipolaris maydis</name>
    <dbReference type="NCBI Taxonomy" id="665024"/>
    <lineage>
        <taxon>Eukaryota</taxon>
        <taxon>Fungi</taxon>
        <taxon>Dikarya</taxon>
        <taxon>Ascomycota</taxon>
        <taxon>Pezizomycotina</taxon>
        <taxon>Dothideomycetes</taxon>
        <taxon>Pleosporomycetidae</taxon>
        <taxon>Pleosporales</taxon>
        <taxon>Pleosporineae</taxon>
        <taxon>Pleosporaceae</taxon>
        <taxon>Bipolaris</taxon>
    </lineage>
</organism>
<dbReference type="EMBL" id="KB733512">
    <property type="protein sequence ID" value="ENH98654.1"/>
    <property type="molecule type" value="Genomic_DNA"/>
</dbReference>
<proteinExistence type="predicted"/>
<dbReference type="HOGENOM" id="CLU_1626905_0_0_1"/>
<dbReference type="OrthoDB" id="3501153at2759"/>
<gene>
    <name evidence="1" type="ORF">COCC4DRAFT_54868</name>
</gene>
<dbReference type="PANTHER" id="PTHR35896:SF3">
    <property type="entry name" value="MAJOR FACILITATOR SUPERFAMILY TRANSPORTER"/>
    <property type="match status" value="1"/>
</dbReference>
<protein>
    <submittedName>
        <fullName evidence="1">Uncharacterized protein</fullName>
    </submittedName>
</protein>
<dbReference type="GeneID" id="25845851"/>
<evidence type="ECO:0000313" key="2">
    <source>
        <dbReference type="Proteomes" id="UP000012338"/>
    </source>
</evidence>
<reference evidence="2" key="2">
    <citation type="journal article" date="2013" name="PLoS Genet.">
        <title>Comparative genome structure, secondary metabolite, and effector coding capacity across Cochliobolus pathogens.</title>
        <authorList>
            <person name="Condon B.J."/>
            <person name="Leng Y."/>
            <person name="Wu D."/>
            <person name="Bushley K.E."/>
            <person name="Ohm R.A."/>
            <person name="Otillar R."/>
            <person name="Martin J."/>
            <person name="Schackwitz W."/>
            <person name="Grimwood J."/>
            <person name="MohdZainudin N."/>
            <person name="Xue C."/>
            <person name="Wang R."/>
            <person name="Manning V.A."/>
            <person name="Dhillon B."/>
            <person name="Tu Z.J."/>
            <person name="Steffenson B.J."/>
            <person name="Salamov A."/>
            <person name="Sun H."/>
            <person name="Lowry S."/>
            <person name="LaButti K."/>
            <person name="Han J."/>
            <person name="Copeland A."/>
            <person name="Lindquist E."/>
            <person name="Barry K."/>
            <person name="Schmutz J."/>
            <person name="Baker S.E."/>
            <person name="Ciuffetti L.M."/>
            <person name="Grigoriev I.V."/>
            <person name="Zhong S."/>
            <person name="Turgeon B.G."/>
        </authorList>
    </citation>
    <scope>NUCLEOTIDE SEQUENCE [LARGE SCALE GENOMIC DNA]</scope>
    <source>
        <strain evidence="2">C4 / ATCC 48331 / race T</strain>
    </source>
</reference>
<evidence type="ECO:0000313" key="1">
    <source>
        <dbReference type="EMBL" id="ENH98654.1"/>
    </source>
</evidence>
<name>N4WHG5_COCH4</name>
<accession>N4WHG5</accession>
<reference evidence="1 2" key="1">
    <citation type="journal article" date="2012" name="PLoS Pathog.">
        <title>Diverse lifestyles and strategies of plant pathogenesis encoded in the genomes of eighteen Dothideomycetes fungi.</title>
        <authorList>
            <person name="Ohm R.A."/>
            <person name="Feau N."/>
            <person name="Henrissat B."/>
            <person name="Schoch C.L."/>
            <person name="Horwitz B.A."/>
            <person name="Barry K.W."/>
            <person name="Condon B.J."/>
            <person name="Copeland A.C."/>
            <person name="Dhillon B."/>
            <person name="Glaser F."/>
            <person name="Hesse C.N."/>
            <person name="Kosti I."/>
            <person name="LaButti K."/>
            <person name="Lindquist E.A."/>
            <person name="Lucas S."/>
            <person name="Salamov A.A."/>
            <person name="Bradshaw R.E."/>
            <person name="Ciuffetti L."/>
            <person name="Hamelin R.C."/>
            <person name="Kema G.H.J."/>
            <person name="Lawrence C."/>
            <person name="Scott J.A."/>
            <person name="Spatafora J.W."/>
            <person name="Turgeon B.G."/>
            <person name="de Wit P.J.G.M."/>
            <person name="Zhong S."/>
            <person name="Goodwin S.B."/>
            <person name="Grigoriev I.V."/>
        </authorList>
    </citation>
    <scope>NUCLEOTIDE SEQUENCE [LARGE SCALE GENOMIC DNA]</scope>
    <source>
        <strain evidence="2">C4 / ATCC 48331 / race T</strain>
    </source>
</reference>
<keyword evidence="2" id="KW-1185">Reference proteome</keyword>
<sequence>MAALRYGTRPSLEKASFDFSGYACAPLEADPADARARGCEYDNFTMQWYPRERYERSETLELMNKFMDMGWPRHFDAGQKHAITDLERAPMFIYILSKEHIWHCGYSLLQTHLWWTMGFDPPMAYGHTEHCVFTMLDLIERYPPPDLYDVKRNGRSSLVPSEFQIVKPYFPCAEHGFACTSEDHPYRHS</sequence>
<dbReference type="PANTHER" id="PTHR35896">
    <property type="entry name" value="IG-LIKE DOMAIN-CONTAINING PROTEIN"/>
    <property type="match status" value="1"/>
</dbReference>